<feature type="chain" id="PRO_5002713235" description="EGF-like repeat and discoidin I-like domain-containing protein 3" evidence="3">
    <location>
        <begin position="17"/>
        <end position="204"/>
    </location>
</feature>
<feature type="non-terminal residue" evidence="6">
    <location>
        <position position="1"/>
    </location>
</feature>
<dbReference type="CDD" id="cd00057">
    <property type="entry name" value="FA58C"/>
    <property type="match status" value="1"/>
</dbReference>
<dbReference type="HOGENOM" id="CLU_030066_1_2_1"/>
<name>A7T290_NEMVE</name>
<dbReference type="SMART" id="SM00231">
    <property type="entry name" value="FA58C"/>
    <property type="match status" value="1"/>
</dbReference>
<keyword evidence="7" id="KW-1185">Reference proteome</keyword>
<dbReference type="AlphaFoldDB" id="A7T290"/>
<dbReference type="PROSITE" id="PS01186">
    <property type="entry name" value="EGF_2"/>
    <property type="match status" value="1"/>
</dbReference>
<evidence type="ECO:0000256" key="1">
    <source>
        <dbReference type="ARBA" id="ARBA00006373"/>
    </source>
</evidence>
<dbReference type="PANTHER" id="PTHR24543:SF335">
    <property type="entry name" value="EGF-LIKE REPEAT AND DISCOIDIN I-LIKE DOMAIN-CONTAINING PROTEIN 3"/>
    <property type="match status" value="1"/>
</dbReference>
<dbReference type="PROSITE" id="PS00022">
    <property type="entry name" value="EGF_1"/>
    <property type="match status" value="1"/>
</dbReference>
<dbReference type="InterPro" id="IPR000742">
    <property type="entry name" value="EGF"/>
</dbReference>
<comment type="similarity">
    <text evidence="1">Belongs to the EGF domain peptide family.</text>
</comment>
<dbReference type="Pfam" id="PF00754">
    <property type="entry name" value="F5_F8_type_C"/>
    <property type="match status" value="1"/>
</dbReference>
<dbReference type="InParanoid" id="A7T290"/>
<dbReference type="Proteomes" id="UP000001593">
    <property type="component" value="Unassembled WGS sequence"/>
</dbReference>
<dbReference type="PhylomeDB" id="A7T290"/>
<comment type="caution">
    <text evidence="2">Lacks conserved residue(s) required for the propagation of feature annotation.</text>
</comment>
<dbReference type="SMART" id="SM00181">
    <property type="entry name" value="EGF"/>
    <property type="match status" value="1"/>
</dbReference>
<feature type="signal peptide" evidence="3">
    <location>
        <begin position="1"/>
        <end position="16"/>
    </location>
</feature>
<evidence type="ECO:0000256" key="3">
    <source>
        <dbReference type="SAM" id="SignalP"/>
    </source>
</evidence>
<proteinExistence type="inferred from homology"/>
<organism evidence="6 7">
    <name type="scientific">Nematostella vectensis</name>
    <name type="common">Starlet sea anemone</name>
    <dbReference type="NCBI Taxonomy" id="45351"/>
    <lineage>
        <taxon>Eukaryota</taxon>
        <taxon>Metazoa</taxon>
        <taxon>Cnidaria</taxon>
        <taxon>Anthozoa</taxon>
        <taxon>Hexacorallia</taxon>
        <taxon>Actiniaria</taxon>
        <taxon>Edwardsiidae</taxon>
        <taxon>Nematostella</taxon>
    </lineage>
</organism>
<protein>
    <recommendedName>
        <fullName evidence="8">EGF-like repeat and discoidin I-like domain-containing protein 3</fullName>
    </recommendedName>
</protein>
<reference evidence="6 7" key="1">
    <citation type="journal article" date="2007" name="Science">
        <title>Sea anemone genome reveals ancestral eumetazoan gene repertoire and genomic organization.</title>
        <authorList>
            <person name="Putnam N.H."/>
            <person name="Srivastava M."/>
            <person name="Hellsten U."/>
            <person name="Dirks B."/>
            <person name="Chapman J."/>
            <person name="Salamov A."/>
            <person name="Terry A."/>
            <person name="Shapiro H."/>
            <person name="Lindquist E."/>
            <person name="Kapitonov V.V."/>
            <person name="Jurka J."/>
            <person name="Genikhovich G."/>
            <person name="Grigoriev I.V."/>
            <person name="Lucas S.M."/>
            <person name="Steele R.E."/>
            <person name="Finnerty J.R."/>
            <person name="Technau U."/>
            <person name="Martindale M.Q."/>
            <person name="Rokhsar D.S."/>
        </authorList>
    </citation>
    <scope>NUCLEOTIDE SEQUENCE [LARGE SCALE GENOMIC DNA]</scope>
    <source>
        <strain evidence="7">CH2 X CH6</strain>
    </source>
</reference>
<evidence type="ECO:0000256" key="2">
    <source>
        <dbReference type="PROSITE-ProRule" id="PRU00076"/>
    </source>
</evidence>
<evidence type="ECO:0000313" key="6">
    <source>
        <dbReference type="EMBL" id="EDO29926.1"/>
    </source>
</evidence>
<dbReference type="Pfam" id="PF00008">
    <property type="entry name" value="EGF"/>
    <property type="match status" value="1"/>
</dbReference>
<sequence>MILKVVLVICLEPCDYNPCSNGGICNNTQDGRNYTCTCSSGFTGRSCERVVSLGMQNRSQVLDSQITASSTKSAGWMAKDGRLYNQHDVGVTWGCWRPMTSRADEYLQVDLLNAKTILKVATQGLPYHSTQPDVNFWVTRYGLHYSLDNVTWTSYPHVSHIFTRNSDRDTVVLHDLPVVIQARLVRFVIKEWHGEIALRADLYG</sequence>
<evidence type="ECO:0008006" key="8">
    <source>
        <dbReference type="Google" id="ProtNLM"/>
    </source>
</evidence>
<dbReference type="FunFam" id="2.10.25.10:FF:000353">
    <property type="entry name" value="Delta/notch like EGF repeat containing"/>
    <property type="match status" value="1"/>
</dbReference>
<dbReference type="STRING" id="45351.A7T290"/>
<dbReference type="Gene3D" id="2.60.120.260">
    <property type="entry name" value="Galactose-binding domain-like"/>
    <property type="match status" value="1"/>
</dbReference>
<dbReference type="EMBL" id="DS470215">
    <property type="protein sequence ID" value="EDO29926.1"/>
    <property type="molecule type" value="Genomic_DNA"/>
</dbReference>
<feature type="domain" description="F5/8 type C" evidence="4">
    <location>
        <begin position="47"/>
        <end position="204"/>
    </location>
</feature>
<feature type="disulfide bond" evidence="2">
    <location>
        <begin position="19"/>
        <end position="36"/>
    </location>
</feature>
<feature type="domain" description="EGF-like" evidence="5">
    <location>
        <begin position="11"/>
        <end position="48"/>
    </location>
</feature>
<dbReference type="InterPro" id="IPR008979">
    <property type="entry name" value="Galactose-bd-like_sf"/>
</dbReference>
<dbReference type="SUPFAM" id="SSF49785">
    <property type="entry name" value="Galactose-binding domain-like"/>
    <property type="match status" value="1"/>
</dbReference>
<evidence type="ECO:0000259" key="5">
    <source>
        <dbReference type="PROSITE" id="PS50026"/>
    </source>
</evidence>
<evidence type="ECO:0000313" key="7">
    <source>
        <dbReference type="Proteomes" id="UP000001593"/>
    </source>
</evidence>
<dbReference type="Gene3D" id="2.10.25.10">
    <property type="entry name" value="Laminin"/>
    <property type="match status" value="1"/>
</dbReference>
<dbReference type="CDD" id="cd00054">
    <property type="entry name" value="EGF_CA"/>
    <property type="match status" value="1"/>
</dbReference>
<dbReference type="SUPFAM" id="SSF57196">
    <property type="entry name" value="EGF/Laminin"/>
    <property type="match status" value="1"/>
</dbReference>
<gene>
    <name evidence="6" type="ORF">NEMVEDRAFT_v1g142840</name>
</gene>
<dbReference type="PROSITE" id="PS50022">
    <property type="entry name" value="FA58C_3"/>
    <property type="match status" value="1"/>
</dbReference>
<keyword evidence="3" id="KW-0732">Signal</keyword>
<dbReference type="PANTHER" id="PTHR24543">
    <property type="entry name" value="MULTICOPPER OXIDASE-RELATED"/>
    <property type="match status" value="1"/>
</dbReference>
<keyword evidence="2" id="KW-0245">EGF-like domain</keyword>
<dbReference type="PROSITE" id="PS50026">
    <property type="entry name" value="EGF_3"/>
    <property type="match status" value="1"/>
</dbReference>
<evidence type="ECO:0000259" key="4">
    <source>
        <dbReference type="PROSITE" id="PS50022"/>
    </source>
</evidence>
<dbReference type="InterPro" id="IPR000421">
    <property type="entry name" value="FA58C"/>
</dbReference>
<keyword evidence="2" id="KW-1015">Disulfide bond</keyword>
<feature type="disulfide bond" evidence="2">
    <location>
        <begin position="38"/>
        <end position="47"/>
    </location>
</feature>
<accession>A7T290</accession>